<dbReference type="Proteomes" id="UP000325440">
    <property type="component" value="Unassembled WGS sequence"/>
</dbReference>
<proteinExistence type="predicted"/>
<dbReference type="EMBL" id="CABPRJ010001437">
    <property type="protein sequence ID" value="VVC36810.1"/>
    <property type="molecule type" value="Genomic_DNA"/>
</dbReference>
<evidence type="ECO:0000256" key="1">
    <source>
        <dbReference type="SAM" id="MobiDB-lite"/>
    </source>
</evidence>
<accession>A0A5E4N2M8</accession>
<protein>
    <submittedName>
        <fullName evidence="2">Uncharacterized protein</fullName>
    </submittedName>
</protein>
<evidence type="ECO:0000313" key="2">
    <source>
        <dbReference type="EMBL" id="VVC36810.1"/>
    </source>
</evidence>
<sequence>MSNKDAAACVRVIDVRDDGGDVSPDPYGWNGTASGRRDDVNPPCCLDTGGMRPDRGASPVRGDGYDDDCAAHNVIVASLLS</sequence>
<keyword evidence="3" id="KW-1185">Reference proteome</keyword>
<name>A0A5E4N2M8_9HEMI</name>
<gene>
    <name evidence="2" type="ORF">CINCED_3A020539</name>
</gene>
<organism evidence="2 3">
    <name type="scientific">Cinara cedri</name>
    <dbReference type="NCBI Taxonomy" id="506608"/>
    <lineage>
        <taxon>Eukaryota</taxon>
        <taxon>Metazoa</taxon>
        <taxon>Ecdysozoa</taxon>
        <taxon>Arthropoda</taxon>
        <taxon>Hexapoda</taxon>
        <taxon>Insecta</taxon>
        <taxon>Pterygota</taxon>
        <taxon>Neoptera</taxon>
        <taxon>Paraneoptera</taxon>
        <taxon>Hemiptera</taxon>
        <taxon>Sternorrhyncha</taxon>
        <taxon>Aphidomorpha</taxon>
        <taxon>Aphidoidea</taxon>
        <taxon>Aphididae</taxon>
        <taxon>Lachninae</taxon>
        <taxon>Cinara</taxon>
    </lineage>
</organism>
<evidence type="ECO:0000313" key="3">
    <source>
        <dbReference type="Proteomes" id="UP000325440"/>
    </source>
</evidence>
<dbReference type="AlphaFoldDB" id="A0A5E4N2M8"/>
<reference evidence="2 3" key="1">
    <citation type="submission" date="2019-08" db="EMBL/GenBank/DDBJ databases">
        <authorList>
            <person name="Alioto T."/>
            <person name="Alioto T."/>
            <person name="Gomez Garrido J."/>
        </authorList>
    </citation>
    <scope>NUCLEOTIDE SEQUENCE [LARGE SCALE GENOMIC DNA]</scope>
</reference>
<feature type="region of interest" description="Disordered" evidence="1">
    <location>
        <begin position="20"/>
        <end position="63"/>
    </location>
</feature>